<dbReference type="GO" id="GO:0051015">
    <property type="term" value="F:actin filament binding"/>
    <property type="evidence" value="ECO:0007669"/>
    <property type="project" value="TreeGrafter"/>
</dbReference>
<comment type="similarity">
    <text evidence="2">Belongs to the NET family.</text>
</comment>
<feature type="coiled-coil region" evidence="3">
    <location>
        <begin position="459"/>
        <end position="581"/>
    </location>
</feature>
<accession>A0A835JSF0</accession>
<dbReference type="OrthoDB" id="10255522at2759"/>
<evidence type="ECO:0000256" key="1">
    <source>
        <dbReference type="ARBA" id="ARBA00023054"/>
    </source>
</evidence>
<feature type="domain" description="NAB" evidence="5">
    <location>
        <begin position="100"/>
        <end position="180"/>
    </location>
</feature>
<feature type="coiled-coil region" evidence="3">
    <location>
        <begin position="1771"/>
        <end position="1798"/>
    </location>
</feature>
<feature type="coiled-coil region" evidence="3">
    <location>
        <begin position="610"/>
        <end position="672"/>
    </location>
</feature>
<sequence length="1905" mass="219281">MYECGRSDFPFISFMDMKVIEVWSPIHNIRRDKKKFHLQHKQLSGWKPGKTQIIILAWIHYLGFHYWYKDQDFVKSKPVALLILAGVMATLLNSESRRLYSWWWDSHISPKNSKWLQENLTDMDAKVKAMIKLIEEDADSFARRAEMYYKKRPELMKLVEEFYRAYRALAERYDHATVELRQAHRTMAEAFPNQLSYAPGDDSPSGSFGPDGEPHTLEMPHPICAFIDPDCLHRDSFGLSIRSNRGYPEESDSGINKKGLKQLDELFMSREAASQVSKVADGKMKKGLKVHEVAEGDIGRQAETEVQILKKALSEIQTEKEAALLQYQQSLQKLTSLEGELKDVGGLDERASRAEIEIKILKETLAKLEAERDAGLHQYNKCLKRISALENVIAQTEEDSKGLNQRAIKAEIESQQLKQELSALEAEKEAGLLQYNQCLELLSSLQKKIFIAEENSRMLNELTERTETEAKALEQALAKLKEEKDAAELQYERCMEKIAMMESEISHAQENVHRLNSEILTGAAKLKTVEEQCFLLERSNHSLQSEAENLAQEIAKKDQELSEKENELEKLQVLLQDEQSRFIQVEAALQTLQKLHSQSQEEQKALAFELQNHLEILKDLEISKHDLQENLQQVKEENQNLNELNSNSVISIKKLRNEIFSLKEMKEKLEEDVSLQVAQSISLQQEIYRLKQEIECSNTRYWALMEQVDLLGLSPECLGSSVKNLQDENLKLKEVCRKDSEEKEVLHEKLRAMDKLKEKNVALESSLSDLNHMLEGSREKVKELQESSQFLQGEKSSLVAEKSILLSQLQIMTENVQKLLEKSALLENSLSGANNELEGLRTRSRSLEELCQTLKYDKSNLQDERSSLVLQLKNVEERLENLERRFTGLEEKYTGLEKEKDATLCQVRDLWGFLGVEKQERSCYIQSSESRLEYLENQVHQLQEESRLSKKDFEEELDKSVNAQVEIFILQKFIKDLEEKNLSLLIECQKHVEASKFSNNLISELETENLEQQVEVEFLLDEIERLRMGVRHVLRALQFDPVNEHEDGSLAHILDNIEGLKSLVLVNEDEKQQLVVENSVLLTLLEQLRFDCVELKSGKSILEQEFKIMAEQHAMLETSSHELLEINRQLRLEVNKGEQQEKELKAQLETRLVNLTSLQGSYLQLKEENLKALGENRSLLQKVLDLKEETRVLEEENSSILLEAISVRNISSVFESFATQKIKELEALSEDISSLNVINRDLKHEVELLGYKLQTKEAESLRLNKNIEKLQQELQEEKDLTDQLNCEILIETDFLQEKATELFLAEQNIKATNNLNAEFCFTIEELKRQCDESKIARDIIEKRVLELSQVCTDQKIEIECLHEAKDKMESEVATLHKEIEERRTREDNLSLELQGRSTDSEIWEAEASSFYFDLQISSIHEVLLQNKVHELTAFCGSLEVENATKDIEIEKMKERFGILESEIQRMKAHLSAYVPVINSLRENIEYLEHNALRTSQGKTGVETTSQLHETSPEELINDESIAETDGISDLLNMKCRLKVVGEAMIKEMNRLAAEKAVVKKMDKLKMPKIGNTEKPLIKGAERLQLRCRSATEKDVPKEEAELANEPADASKPQNNKPKVSEVRNGVLMKDIPLDEVSECSLYRRSKKEHPRKDDQMLGLWESAERDCLNPMADKQNHEAPLLENTTARRQSEDAKRKSQDRSLELQIEKEVGIDKLEVSTSITTESNQEGKTLERLASDAQKLISLQTTVQDLKTKMESGKRSKRAYGLDFERVKKQLQEVEEAVQQLVDADDQLTKDVGESPSNLVGNTSVKVEEHDSMRRKRVAEQARKRSEKIRRLQFEVQSIQYILLKLEDEKKSKSKRTFSGSKTGILLRDFIYRSGRRSSRRQRKGCFCGCARSSTKED</sequence>
<protein>
    <recommendedName>
        <fullName evidence="5">NAB domain-containing protein</fullName>
    </recommendedName>
</protein>
<dbReference type="InterPro" id="IPR051861">
    <property type="entry name" value="NET_actin-binding_domain"/>
</dbReference>
<feature type="coiled-coil region" evidence="3">
    <location>
        <begin position="925"/>
        <end position="952"/>
    </location>
</feature>
<dbReference type="Proteomes" id="UP000657918">
    <property type="component" value="Unassembled WGS sequence"/>
</dbReference>
<evidence type="ECO:0000256" key="4">
    <source>
        <dbReference type="SAM" id="MobiDB-lite"/>
    </source>
</evidence>
<keyword evidence="7" id="KW-1185">Reference proteome</keyword>
<feature type="coiled-coil region" evidence="3">
    <location>
        <begin position="722"/>
        <end position="899"/>
    </location>
</feature>
<dbReference type="PROSITE" id="PS51774">
    <property type="entry name" value="NAB"/>
    <property type="match status" value="1"/>
</dbReference>
<reference evidence="6 7" key="1">
    <citation type="submission" date="2020-10" db="EMBL/GenBank/DDBJ databases">
        <title>Plant Genome Project.</title>
        <authorList>
            <person name="Zhang R.-G."/>
        </authorList>
    </citation>
    <scope>NUCLEOTIDE SEQUENCE [LARGE SCALE GENOMIC DNA]</scope>
    <source>
        <strain evidence="6">FAFU-HL-1</strain>
        <tissue evidence="6">Leaf</tissue>
    </source>
</reference>
<keyword evidence="1 3" id="KW-0175">Coiled coil</keyword>
<feature type="coiled-coil region" evidence="3">
    <location>
        <begin position="1323"/>
        <end position="1385"/>
    </location>
</feature>
<evidence type="ECO:0000259" key="5">
    <source>
        <dbReference type="PROSITE" id="PS51774"/>
    </source>
</evidence>
<feature type="coiled-coil region" evidence="3">
    <location>
        <begin position="1225"/>
        <end position="1287"/>
    </location>
</feature>
<feature type="compositionally biased region" description="Basic and acidic residues" evidence="4">
    <location>
        <begin position="1589"/>
        <end position="1600"/>
    </location>
</feature>
<evidence type="ECO:0000256" key="3">
    <source>
        <dbReference type="SAM" id="Coils"/>
    </source>
</evidence>
<dbReference type="PANTHER" id="PTHR32258:SF6">
    <property type="entry name" value="PROTEIN NETWORKED 1A"/>
    <property type="match status" value="1"/>
</dbReference>
<feature type="region of interest" description="Disordered" evidence="4">
    <location>
        <begin position="1674"/>
        <end position="1701"/>
    </location>
</feature>
<evidence type="ECO:0000256" key="2">
    <source>
        <dbReference type="ARBA" id="ARBA00038006"/>
    </source>
</evidence>
<evidence type="ECO:0000313" key="7">
    <source>
        <dbReference type="Proteomes" id="UP000657918"/>
    </source>
</evidence>
<feature type="coiled-coil region" evidence="3">
    <location>
        <begin position="351"/>
        <end position="434"/>
    </location>
</feature>
<proteinExistence type="inferred from homology"/>
<comment type="caution">
    <text evidence="6">The sequence shown here is derived from an EMBL/GenBank/DDBJ whole genome shotgun (WGS) entry which is preliminary data.</text>
</comment>
<dbReference type="Pfam" id="PF07765">
    <property type="entry name" value="KIP1"/>
    <property type="match status" value="1"/>
</dbReference>
<feature type="region of interest" description="Disordered" evidence="4">
    <location>
        <begin position="1589"/>
        <end position="1623"/>
    </location>
</feature>
<dbReference type="InterPro" id="IPR011684">
    <property type="entry name" value="NAB"/>
</dbReference>
<name>A0A835JSF0_9ROSI</name>
<feature type="coiled-coil region" evidence="3">
    <location>
        <begin position="299"/>
        <end position="326"/>
    </location>
</feature>
<evidence type="ECO:0000313" key="6">
    <source>
        <dbReference type="EMBL" id="KAF9673749.1"/>
    </source>
</evidence>
<dbReference type="EMBL" id="JADGMS010000010">
    <property type="protein sequence ID" value="KAF9673749.1"/>
    <property type="molecule type" value="Genomic_DNA"/>
</dbReference>
<organism evidence="6 7">
    <name type="scientific">Salix dunnii</name>
    <dbReference type="NCBI Taxonomy" id="1413687"/>
    <lineage>
        <taxon>Eukaryota</taxon>
        <taxon>Viridiplantae</taxon>
        <taxon>Streptophyta</taxon>
        <taxon>Embryophyta</taxon>
        <taxon>Tracheophyta</taxon>
        <taxon>Spermatophyta</taxon>
        <taxon>Magnoliopsida</taxon>
        <taxon>eudicotyledons</taxon>
        <taxon>Gunneridae</taxon>
        <taxon>Pentapetalae</taxon>
        <taxon>rosids</taxon>
        <taxon>fabids</taxon>
        <taxon>Malpighiales</taxon>
        <taxon>Salicaceae</taxon>
        <taxon>Saliceae</taxon>
        <taxon>Salix</taxon>
    </lineage>
</organism>
<gene>
    <name evidence="6" type="ORF">SADUNF_Sadunf10G0056400</name>
</gene>
<dbReference type="PANTHER" id="PTHR32258">
    <property type="entry name" value="PROTEIN NETWORKED 4A"/>
    <property type="match status" value="1"/>
</dbReference>
<dbReference type="GO" id="GO:0005886">
    <property type="term" value="C:plasma membrane"/>
    <property type="evidence" value="ECO:0007669"/>
    <property type="project" value="TreeGrafter"/>
</dbReference>
<feature type="compositionally biased region" description="Basic and acidic residues" evidence="4">
    <location>
        <begin position="1689"/>
        <end position="1701"/>
    </location>
</feature>